<dbReference type="Pfam" id="PF14657">
    <property type="entry name" value="Arm-DNA-bind_4"/>
    <property type="match status" value="1"/>
</dbReference>
<comment type="similarity">
    <text evidence="1">Belongs to the 'phage' integrase family.</text>
</comment>
<dbReference type="Proteomes" id="UP000587800">
    <property type="component" value="Unassembled WGS sequence"/>
</dbReference>
<dbReference type="EMBL" id="JAASTW010000002">
    <property type="protein sequence ID" value="MBC1487824.1"/>
    <property type="molecule type" value="Genomic_DNA"/>
</dbReference>
<dbReference type="AlphaFoldDB" id="A0A7X0X569"/>
<dbReference type="Pfam" id="PF14659">
    <property type="entry name" value="Phage_int_SAM_3"/>
    <property type="match status" value="1"/>
</dbReference>
<dbReference type="EMBL" id="JAASUB010000004">
    <property type="protein sequence ID" value="MBC1509026.1"/>
    <property type="molecule type" value="Genomic_DNA"/>
</dbReference>
<evidence type="ECO:0000256" key="3">
    <source>
        <dbReference type="ARBA" id="ARBA00023125"/>
    </source>
</evidence>
<sequence>MDKRIKSYLNSKNEIRYMFRVYAGIDNMTGKRKQTTRRGFKTEREAKMELKRIEMQILEEGGLKTKKKALKFEEVYFSWLDLYTQTVKESTLERTKIFFNHHILPFFSDKFIDKIDIHFCQQVINAWSKTNSTSYKRLKNLTSRVFKYAISLHLIDTDPFVFVIIPRGEMIEKEEKDITFYDKYELRSFLDTVKDDIFKYTFFYLLAFTGLRKSEALALTWKDVDLNNKRLYINKTLSRGEHARILVNTTKTKAGKRDISIDVSTVDVLKKWKKYQRENHHILRLDKVQIIFDNEGNYYNPSSTYSWLDNIFKHHTELKKITSHGFRHTHASLLFEAGASLKDVQERLGHADIQTTSNIYTHVTQEKKDSTASLFSDFMLK</sequence>
<evidence type="ECO:0000256" key="2">
    <source>
        <dbReference type="ARBA" id="ARBA00022908"/>
    </source>
</evidence>
<dbReference type="GO" id="GO:0015074">
    <property type="term" value="P:DNA integration"/>
    <property type="evidence" value="ECO:0007669"/>
    <property type="project" value="UniProtKB-KW"/>
</dbReference>
<dbReference type="InterPro" id="IPR028259">
    <property type="entry name" value="AP2-like_int_N"/>
</dbReference>
<keyword evidence="2" id="KW-0229">DNA integration</keyword>
<dbReference type="Gene3D" id="1.10.150.130">
    <property type="match status" value="1"/>
</dbReference>
<protein>
    <submittedName>
        <fullName evidence="6">Site-specific integrase</fullName>
    </submittedName>
</protein>
<evidence type="ECO:0000256" key="1">
    <source>
        <dbReference type="ARBA" id="ARBA00008857"/>
    </source>
</evidence>
<accession>A0A7X0X569</accession>
<dbReference type="GO" id="GO:0003677">
    <property type="term" value="F:DNA binding"/>
    <property type="evidence" value="ECO:0007669"/>
    <property type="project" value="UniProtKB-KW"/>
</dbReference>
<dbReference type="InterPro" id="IPR011010">
    <property type="entry name" value="DNA_brk_join_enz"/>
</dbReference>
<evidence type="ECO:0000313" key="9">
    <source>
        <dbReference type="Proteomes" id="UP000587800"/>
    </source>
</evidence>
<dbReference type="InterPro" id="IPR010998">
    <property type="entry name" value="Integrase_recombinase_N"/>
</dbReference>
<evidence type="ECO:0000259" key="5">
    <source>
        <dbReference type="PROSITE" id="PS51898"/>
    </source>
</evidence>
<reference evidence="8 9" key="1">
    <citation type="submission" date="2020-03" db="EMBL/GenBank/DDBJ databases">
        <title>Soil Listeria distribution.</title>
        <authorList>
            <person name="Liao J."/>
            <person name="Wiedmann M."/>
        </authorList>
    </citation>
    <scope>NUCLEOTIDE SEQUENCE [LARGE SCALE GENOMIC DNA]</scope>
    <source>
        <strain evidence="7 9">FSL L7-1515</strain>
        <strain evidence="6 8">FSL L7-1554</strain>
    </source>
</reference>
<keyword evidence="4" id="KW-0233">DNA recombination</keyword>
<evidence type="ECO:0000256" key="4">
    <source>
        <dbReference type="ARBA" id="ARBA00023172"/>
    </source>
</evidence>
<dbReference type="Gene3D" id="1.10.443.10">
    <property type="entry name" value="Intergrase catalytic core"/>
    <property type="match status" value="1"/>
</dbReference>
<gene>
    <name evidence="6" type="ORF">HCJ38_02135</name>
    <name evidence="7" type="ORF">HCJ59_03735</name>
</gene>
<evidence type="ECO:0000313" key="6">
    <source>
        <dbReference type="EMBL" id="MBC1487824.1"/>
    </source>
</evidence>
<keyword evidence="3" id="KW-0238">DNA-binding</keyword>
<evidence type="ECO:0000313" key="7">
    <source>
        <dbReference type="EMBL" id="MBC1509026.1"/>
    </source>
</evidence>
<dbReference type="GO" id="GO:0006310">
    <property type="term" value="P:DNA recombination"/>
    <property type="evidence" value="ECO:0007669"/>
    <property type="project" value="UniProtKB-KW"/>
</dbReference>
<evidence type="ECO:0000313" key="8">
    <source>
        <dbReference type="Proteomes" id="UP000561617"/>
    </source>
</evidence>
<proteinExistence type="inferred from homology"/>
<dbReference type="InterPro" id="IPR002104">
    <property type="entry name" value="Integrase_catalytic"/>
</dbReference>
<dbReference type="Pfam" id="PF00589">
    <property type="entry name" value="Phage_integrase"/>
    <property type="match status" value="1"/>
</dbReference>
<organism evidence="6 8">
    <name type="scientific">Listeria immobilis</name>
    <dbReference type="NCBI Taxonomy" id="2713502"/>
    <lineage>
        <taxon>Bacteria</taxon>
        <taxon>Bacillati</taxon>
        <taxon>Bacillota</taxon>
        <taxon>Bacilli</taxon>
        <taxon>Bacillales</taxon>
        <taxon>Listeriaceae</taxon>
        <taxon>Listeria</taxon>
    </lineage>
</organism>
<keyword evidence="9" id="KW-1185">Reference proteome</keyword>
<dbReference type="PROSITE" id="PS51898">
    <property type="entry name" value="TYR_RECOMBINASE"/>
    <property type="match status" value="1"/>
</dbReference>
<dbReference type="PANTHER" id="PTHR30629:SF2">
    <property type="entry name" value="PROPHAGE INTEGRASE INTS-RELATED"/>
    <property type="match status" value="1"/>
</dbReference>
<dbReference type="InterPro" id="IPR050808">
    <property type="entry name" value="Phage_Integrase"/>
</dbReference>
<dbReference type="Proteomes" id="UP000561617">
    <property type="component" value="Unassembled WGS sequence"/>
</dbReference>
<feature type="domain" description="Tyr recombinase" evidence="5">
    <location>
        <begin position="176"/>
        <end position="373"/>
    </location>
</feature>
<dbReference type="InterPro" id="IPR013762">
    <property type="entry name" value="Integrase-like_cat_sf"/>
</dbReference>
<name>A0A7X0X569_9LIST</name>
<dbReference type="SUPFAM" id="SSF56349">
    <property type="entry name" value="DNA breaking-rejoining enzymes"/>
    <property type="match status" value="1"/>
</dbReference>
<dbReference type="RefSeq" id="WP_185344794.1">
    <property type="nucleotide sequence ID" value="NZ_JAASTU010000015.1"/>
</dbReference>
<dbReference type="CDD" id="cd01189">
    <property type="entry name" value="INT_ICEBs1_C_like"/>
    <property type="match status" value="1"/>
</dbReference>
<comment type="caution">
    <text evidence="6">The sequence shown here is derived from an EMBL/GenBank/DDBJ whole genome shotgun (WGS) entry which is preliminary data.</text>
</comment>
<dbReference type="PANTHER" id="PTHR30629">
    <property type="entry name" value="PROPHAGE INTEGRASE"/>
    <property type="match status" value="1"/>
</dbReference>
<dbReference type="InterPro" id="IPR004107">
    <property type="entry name" value="Integrase_SAM-like_N"/>
</dbReference>